<reference evidence="2" key="1">
    <citation type="submission" date="2021-03" db="EMBL/GenBank/DDBJ databases">
        <title>Streptomyces strains.</title>
        <authorList>
            <person name="Lund M.B."/>
            <person name="Toerring T."/>
        </authorList>
    </citation>
    <scope>NUCLEOTIDE SEQUENCE</scope>
    <source>
        <strain evidence="2">JCM 4242</strain>
    </source>
</reference>
<dbReference type="InterPro" id="IPR027843">
    <property type="entry name" value="DUF4440"/>
</dbReference>
<dbReference type="Pfam" id="PF14534">
    <property type="entry name" value="DUF4440"/>
    <property type="match status" value="1"/>
</dbReference>
<gene>
    <name evidence="2" type="ORF">J1792_07390</name>
</gene>
<dbReference type="Gene3D" id="3.10.450.50">
    <property type="match status" value="1"/>
</dbReference>
<proteinExistence type="predicted"/>
<organism evidence="2 3">
    <name type="scientific">Streptomyces triculaminicus</name>
    <dbReference type="NCBI Taxonomy" id="2816232"/>
    <lineage>
        <taxon>Bacteria</taxon>
        <taxon>Bacillati</taxon>
        <taxon>Actinomycetota</taxon>
        <taxon>Actinomycetes</taxon>
        <taxon>Kitasatosporales</taxon>
        <taxon>Streptomycetaceae</taxon>
        <taxon>Streptomyces</taxon>
    </lineage>
</organism>
<feature type="domain" description="DUF4440" evidence="1">
    <location>
        <begin position="20"/>
        <end position="126"/>
    </location>
</feature>
<dbReference type="InterPro" id="IPR011944">
    <property type="entry name" value="Steroid_delta5-4_isomerase"/>
</dbReference>
<dbReference type="AlphaFoldDB" id="A0A939FKX2"/>
<dbReference type="InterPro" id="IPR032710">
    <property type="entry name" value="NTF2-like_dom_sf"/>
</dbReference>
<comment type="caution">
    <text evidence="2">The sequence shown here is derived from an EMBL/GenBank/DDBJ whole genome shotgun (WGS) entry which is preliminary data.</text>
</comment>
<evidence type="ECO:0000313" key="2">
    <source>
        <dbReference type="EMBL" id="MBO0652609.1"/>
    </source>
</evidence>
<protein>
    <submittedName>
        <fullName evidence="2">SgcJ/EcaC family oxidoreductase</fullName>
    </submittedName>
</protein>
<keyword evidence="3" id="KW-1185">Reference proteome</keyword>
<dbReference type="CDD" id="cd00531">
    <property type="entry name" value="NTF2_like"/>
    <property type="match status" value="1"/>
</dbReference>
<sequence length="137" mass="14949">MTTNGVHPDPELAAAAAVPQRIVEAWAAHDAETFAEVFTEDGTMILPGVYEKGREGIRRFMTAAYQGPFKGTRVTGTPLDLRRLDAGTALLITQGGILADGESEVAEERGVRASWLLVRRDDTWLLAAYQNTPRHEA</sequence>
<dbReference type="SUPFAM" id="SSF54427">
    <property type="entry name" value="NTF2-like"/>
    <property type="match status" value="1"/>
</dbReference>
<name>A0A939FKX2_9ACTN</name>
<accession>A0A939FKX2</accession>
<evidence type="ECO:0000259" key="1">
    <source>
        <dbReference type="Pfam" id="PF14534"/>
    </source>
</evidence>
<dbReference type="EMBL" id="JAFMOF010000001">
    <property type="protein sequence ID" value="MBO0652609.1"/>
    <property type="molecule type" value="Genomic_DNA"/>
</dbReference>
<evidence type="ECO:0000313" key="3">
    <source>
        <dbReference type="Proteomes" id="UP000664781"/>
    </source>
</evidence>
<dbReference type="NCBIfam" id="TIGR02246">
    <property type="entry name" value="SgcJ/EcaC family oxidoreductase"/>
    <property type="match status" value="1"/>
</dbReference>
<dbReference type="Proteomes" id="UP000664781">
    <property type="component" value="Unassembled WGS sequence"/>
</dbReference>
<dbReference type="RefSeq" id="WP_086569043.1">
    <property type="nucleotide sequence ID" value="NZ_JAFMOF010000001.1"/>
</dbReference>